<feature type="chain" id="PRO_5035464322" evidence="2">
    <location>
        <begin position="24"/>
        <end position="426"/>
    </location>
</feature>
<dbReference type="OrthoDB" id="5419324at2759"/>
<evidence type="ECO:0000313" key="5">
    <source>
        <dbReference type="Proteomes" id="UP000838412"/>
    </source>
</evidence>
<feature type="domain" description="H-type lectin" evidence="3">
    <location>
        <begin position="362"/>
        <end position="424"/>
    </location>
</feature>
<dbReference type="InterPro" id="IPR037221">
    <property type="entry name" value="H-type_lectin_dom_sf"/>
</dbReference>
<dbReference type="Gene3D" id="2.60.40.2080">
    <property type="match status" value="1"/>
</dbReference>
<dbReference type="Pfam" id="PF09458">
    <property type="entry name" value="H_lectin"/>
    <property type="match status" value="1"/>
</dbReference>
<feature type="signal peptide" evidence="2">
    <location>
        <begin position="1"/>
        <end position="23"/>
    </location>
</feature>
<organism evidence="4 5">
    <name type="scientific">Branchiostoma lanceolatum</name>
    <name type="common">Common lancelet</name>
    <name type="synonym">Amphioxus lanceolatum</name>
    <dbReference type="NCBI Taxonomy" id="7740"/>
    <lineage>
        <taxon>Eukaryota</taxon>
        <taxon>Metazoa</taxon>
        <taxon>Chordata</taxon>
        <taxon>Cephalochordata</taxon>
        <taxon>Leptocardii</taxon>
        <taxon>Amphioxiformes</taxon>
        <taxon>Branchiostomatidae</taxon>
        <taxon>Branchiostoma</taxon>
    </lineage>
</organism>
<gene>
    <name evidence="4" type="primary">Hypp7973</name>
    <name evidence="4" type="ORF">BLAG_LOCUS9260</name>
</gene>
<dbReference type="EMBL" id="OV696701">
    <property type="protein sequence ID" value="CAH1247655.1"/>
    <property type="molecule type" value="Genomic_DNA"/>
</dbReference>
<dbReference type="GO" id="GO:0030246">
    <property type="term" value="F:carbohydrate binding"/>
    <property type="evidence" value="ECO:0007669"/>
    <property type="project" value="InterPro"/>
</dbReference>
<evidence type="ECO:0000256" key="1">
    <source>
        <dbReference type="SAM" id="Coils"/>
    </source>
</evidence>
<keyword evidence="1" id="KW-0175">Coiled coil</keyword>
<keyword evidence="5" id="KW-1185">Reference proteome</keyword>
<accession>A0A8J9Z5Q8</accession>
<name>A0A8J9Z5Q8_BRALA</name>
<reference evidence="4" key="1">
    <citation type="submission" date="2022-01" db="EMBL/GenBank/DDBJ databases">
        <authorList>
            <person name="Braso-Vives M."/>
        </authorList>
    </citation>
    <scope>NUCLEOTIDE SEQUENCE</scope>
</reference>
<evidence type="ECO:0000259" key="3">
    <source>
        <dbReference type="Pfam" id="PF09458"/>
    </source>
</evidence>
<proteinExistence type="predicted"/>
<evidence type="ECO:0000256" key="2">
    <source>
        <dbReference type="SAM" id="SignalP"/>
    </source>
</evidence>
<dbReference type="AlphaFoldDB" id="A0A8J9Z5Q8"/>
<dbReference type="InterPro" id="IPR019019">
    <property type="entry name" value="H-type_lectin_domain"/>
</dbReference>
<keyword evidence="2" id="KW-0732">Signal</keyword>
<dbReference type="Proteomes" id="UP000838412">
    <property type="component" value="Chromosome 16"/>
</dbReference>
<dbReference type="SUPFAM" id="SSF141086">
    <property type="entry name" value="Agglutinin HPA-like"/>
    <property type="match status" value="1"/>
</dbReference>
<sequence length="426" mass="48087">MSRSQVVTLVLLVFCLGFQNSRGHFLSGVHDAVKKKADYLKDLHEQMKNLHNTAETNKAKWNLVAANSQRVRKLGSDLSAVSAAVSRLEDNMRALSSKQNQLRGDVGAVTRDVQDKEKQKPDHMGFEARFHRTMSRHEGFIKDLDKRLQQVQQKLKSLETAVSSATRDSNELRKRVDRNGNEIKRQKEQSRLQERRLMSEMNNLRSTVRNTRNMNDYKLPIFPGKSPNSDDVQGDVSQLQAQVSAILATQRSERSKSDRLFALISELQDKKDDKVDPSGKSKFEIKVDPSGNVQHRQELQMAFPAFAKDQPKDCNLTAVFSDLQDKVQRLEKRPYVGHCEVGVLGLPWKADGKTDYGGSGAVKFSKTFRTVPVVSAALYRLYHAGYQPVGIVVSADDITEKGFQLKIYGWEQTKLYSAGVQWMACG</sequence>
<feature type="coiled-coil region" evidence="1">
    <location>
        <begin position="40"/>
        <end position="105"/>
    </location>
</feature>
<feature type="coiled-coil region" evidence="1">
    <location>
        <begin position="141"/>
        <end position="189"/>
    </location>
</feature>
<evidence type="ECO:0000313" key="4">
    <source>
        <dbReference type="EMBL" id="CAH1247655.1"/>
    </source>
</evidence>
<protein>
    <submittedName>
        <fullName evidence="4">Hypp7973 protein</fullName>
    </submittedName>
</protein>
<dbReference type="GO" id="GO:0007155">
    <property type="term" value="P:cell adhesion"/>
    <property type="evidence" value="ECO:0007669"/>
    <property type="project" value="InterPro"/>
</dbReference>